<keyword evidence="2" id="KW-0012">Acyltransferase</keyword>
<dbReference type="PANTHER" id="PTHR31625">
    <property type="match status" value="1"/>
</dbReference>
<protein>
    <submittedName>
        <fullName evidence="3">Uncharacterized protein</fullName>
    </submittedName>
</protein>
<evidence type="ECO:0000313" key="4">
    <source>
        <dbReference type="Proteomes" id="UP001358586"/>
    </source>
</evidence>
<evidence type="ECO:0000256" key="2">
    <source>
        <dbReference type="ARBA" id="ARBA00023315"/>
    </source>
</evidence>
<proteinExistence type="predicted"/>
<organism evidence="3 4">
    <name type="scientific">Gossypium arboreum</name>
    <name type="common">Tree cotton</name>
    <name type="synonym">Gossypium nanking</name>
    <dbReference type="NCBI Taxonomy" id="29729"/>
    <lineage>
        <taxon>Eukaryota</taxon>
        <taxon>Viridiplantae</taxon>
        <taxon>Streptophyta</taxon>
        <taxon>Embryophyta</taxon>
        <taxon>Tracheophyta</taxon>
        <taxon>Spermatophyta</taxon>
        <taxon>Magnoliopsida</taxon>
        <taxon>eudicotyledons</taxon>
        <taxon>Gunneridae</taxon>
        <taxon>Pentapetalae</taxon>
        <taxon>rosids</taxon>
        <taxon>malvids</taxon>
        <taxon>Malvales</taxon>
        <taxon>Malvaceae</taxon>
        <taxon>Malvoideae</taxon>
        <taxon>Gossypium</taxon>
    </lineage>
</organism>
<evidence type="ECO:0000313" key="3">
    <source>
        <dbReference type="EMBL" id="KAK5820454.1"/>
    </source>
</evidence>
<evidence type="ECO:0000256" key="1">
    <source>
        <dbReference type="ARBA" id="ARBA00022679"/>
    </source>
</evidence>
<accession>A0ABR0PHA2</accession>
<dbReference type="Pfam" id="PF02458">
    <property type="entry name" value="Transferase"/>
    <property type="match status" value="1"/>
</dbReference>
<reference evidence="3 4" key="1">
    <citation type="submission" date="2023-03" db="EMBL/GenBank/DDBJ databases">
        <title>WGS of Gossypium arboreum.</title>
        <authorList>
            <person name="Yu D."/>
        </authorList>
    </citation>
    <scope>NUCLEOTIDE SEQUENCE [LARGE SCALE GENOMIC DNA]</scope>
    <source>
        <tissue evidence="3">Leaf</tissue>
    </source>
</reference>
<comment type="caution">
    <text evidence="3">The sequence shown here is derived from an EMBL/GenBank/DDBJ whole genome shotgun (WGS) entry which is preliminary data.</text>
</comment>
<name>A0ABR0PHA2_GOSAR</name>
<dbReference type="InterPro" id="IPR023213">
    <property type="entry name" value="CAT-like_dom_sf"/>
</dbReference>
<dbReference type="EMBL" id="JARKNE010000007">
    <property type="protein sequence ID" value="KAK5820454.1"/>
    <property type="molecule type" value="Genomic_DNA"/>
</dbReference>
<keyword evidence="4" id="KW-1185">Reference proteome</keyword>
<dbReference type="Gene3D" id="3.30.559.10">
    <property type="entry name" value="Chloramphenicol acetyltransferase-like domain"/>
    <property type="match status" value="1"/>
</dbReference>
<keyword evidence="1" id="KW-0808">Transferase</keyword>
<gene>
    <name evidence="3" type="ORF">PVK06_025501</name>
</gene>
<dbReference type="InterPro" id="IPR051504">
    <property type="entry name" value="Plant_metabolite_acyltrans"/>
</dbReference>
<dbReference type="Proteomes" id="UP001358586">
    <property type="component" value="Chromosome 7"/>
</dbReference>
<sequence>MDILKVTQVTPTFNSPESTTEFHLPFTLYDIFWFKLSPIECLFFYQLDKLTSTCFNSVILPKLKRSLSLTLVRYLPLADNLKWPPNEPKPIILYTLNDGFSLTVSHSDVDFNILSSSGVYDAAELHPLKPDLITSDVSASAIAVQTLFSQIKGLDRNHSSPCSS</sequence>